<dbReference type="InterPro" id="IPR002864">
    <property type="entry name" value="Acyl-ACP_thioesterase_NHD"/>
</dbReference>
<dbReference type="PANTHER" id="PTHR31727">
    <property type="entry name" value="OLEOYL-ACYL CARRIER PROTEIN THIOESTERASE 1, CHLOROPLASTIC"/>
    <property type="match status" value="1"/>
</dbReference>
<protein>
    <recommendedName>
        <fullName evidence="12">Acyl-ACP thioesterase</fullName>
    </recommendedName>
</protein>
<feature type="domain" description="Acyl-ACP thioesterase N-terminal hotdog" evidence="8">
    <location>
        <begin position="6"/>
        <end position="123"/>
    </location>
</feature>
<proteinExistence type="inferred from homology"/>
<keyword evidence="5" id="KW-0809">Transit peptide</keyword>
<keyword evidence="2" id="KW-0444">Lipid biosynthesis</keyword>
<sequence length="239" mass="27253">MNQSFQFEKDFEVLSFQIDPQGKLRWSCLADMMQEVAWRHADSRDFGQNLFDSGYMWVMSRFEIHVNSLPSWGQKIIVKTAGRGIDKLFALRAFEVCNESGAILATAMSAWLLLDIQSKRPQRPDKVLPSELFAVVTDSGLTPVKVDLLTDAVDGTVFQVRHSDLDMNNHANNVSYIRWIEDFMLEQGLNFSSLLINYQAEASIGQKVYIRFFSDEKHYRIYGFSDVGTCVFSAILSPP</sequence>
<reference evidence="10" key="2">
    <citation type="submission" date="2020-09" db="EMBL/GenBank/DDBJ databases">
        <authorList>
            <person name="Sun Q."/>
            <person name="Kim S."/>
        </authorList>
    </citation>
    <scope>NUCLEOTIDE SEQUENCE</scope>
    <source>
        <strain evidence="10">KCTC 23224</strain>
    </source>
</reference>
<feature type="domain" description="Acyl-ACP thioesterase-like C-terminal" evidence="9">
    <location>
        <begin position="156"/>
        <end position="212"/>
    </location>
</feature>
<dbReference type="Proteomes" id="UP000642809">
    <property type="component" value="Unassembled WGS sequence"/>
</dbReference>
<comment type="caution">
    <text evidence="10">The sequence shown here is derived from an EMBL/GenBank/DDBJ whole genome shotgun (WGS) entry which is preliminary data.</text>
</comment>
<dbReference type="Pfam" id="PF20791">
    <property type="entry name" value="Acyl-ACP_TE_C"/>
    <property type="match status" value="1"/>
</dbReference>
<dbReference type="RefSeq" id="WP_189580472.1">
    <property type="nucleotide sequence ID" value="NZ_BMYF01000008.1"/>
</dbReference>
<evidence type="ECO:0000313" key="11">
    <source>
        <dbReference type="Proteomes" id="UP000642809"/>
    </source>
</evidence>
<dbReference type="EMBL" id="BMYF01000008">
    <property type="protein sequence ID" value="GHB35422.1"/>
    <property type="molecule type" value="Genomic_DNA"/>
</dbReference>
<evidence type="ECO:0008006" key="12">
    <source>
        <dbReference type="Google" id="ProtNLM"/>
    </source>
</evidence>
<dbReference type="GO" id="GO:0016297">
    <property type="term" value="F:fatty acyl-[ACP] hydrolase activity"/>
    <property type="evidence" value="ECO:0007669"/>
    <property type="project" value="InterPro"/>
</dbReference>
<evidence type="ECO:0000256" key="2">
    <source>
        <dbReference type="ARBA" id="ARBA00022516"/>
    </source>
</evidence>
<dbReference type="SUPFAM" id="SSF54637">
    <property type="entry name" value="Thioesterase/thiol ester dehydrase-isomerase"/>
    <property type="match status" value="2"/>
</dbReference>
<dbReference type="GO" id="GO:0000036">
    <property type="term" value="F:acyl carrier activity"/>
    <property type="evidence" value="ECO:0007669"/>
    <property type="project" value="TreeGrafter"/>
</dbReference>
<dbReference type="InterPro" id="IPR049427">
    <property type="entry name" value="Acyl-ACP_TE_C"/>
</dbReference>
<organism evidence="10 11">
    <name type="scientific">Mongoliitalea lutea</name>
    <dbReference type="NCBI Taxonomy" id="849756"/>
    <lineage>
        <taxon>Bacteria</taxon>
        <taxon>Pseudomonadati</taxon>
        <taxon>Bacteroidota</taxon>
        <taxon>Cytophagia</taxon>
        <taxon>Cytophagales</taxon>
        <taxon>Cyclobacteriaceae</taxon>
        <taxon>Mongoliitalea</taxon>
    </lineage>
</organism>
<keyword evidence="7" id="KW-0275">Fatty acid biosynthesis</keyword>
<keyword evidence="11" id="KW-1185">Reference proteome</keyword>
<dbReference type="Pfam" id="PF01643">
    <property type="entry name" value="Acyl-ACP_TE"/>
    <property type="match status" value="1"/>
</dbReference>
<dbReference type="InterPro" id="IPR045023">
    <property type="entry name" value="FATA/B"/>
</dbReference>
<dbReference type="Gene3D" id="3.10.129.10">
    <property type="entry name" value="Hotdog Thioesterase"/>
    <property type="match status" value="2"/>
</dbReference>
<keyword evidence="6" id="KW-0443">Lipid metabolism</keyword>
<accession>A0A8J3CWX1</accession>
<reference evidence="10" key="1">
    <citation type="journal article" date="2014" name="Int. J. Syst. Evol. Microbiol.">
        <title>Complete genome sequence of Corynebacterium casei LMG S-19264T (=DSM 44701T), isolated from a smear-ripened cheese.</title>
        <authorList>
            <consortium name="US DOE Joint Genome Institute (JGI-PGF)"/>
            <person name="Walter F."/>
            <person name="Albersmeier A."/>
            <person name="Kalinowski J."/>
            <person name="Ruckert C."/>
        </authorList>
    </citation>
    <scope>NUCLEOTIDE SEQUENCE</scope>
    <source>
        <strain evidence="10">KCTC 23224</strain>
    </source>
</reference>
<comment type="similarity">
    <text evidence="1">Belongs to the acyl-ACP thioesterase family.</text>
</comment>
<dbReference type="AlphaFoldDB" id="A0A8J3CWX1"/>
<keyword evidence="4" id="KW-0276">Fatty acid metabolism</keyword>
<gene>
    <name evidence="10" type="ORF">GCM10008106_16100</name>
</gene>
<evidence type="ECO:0000256" key="1">
    <source>
        <dbReference type="ARBA" id="ARBA00006500"/>
    </source>
</evidence>
<evidence type="ECO:0000259" key="8">
    <source>
        <dbReference type="Pfam" id="PF01643"/>
    </source>
</evidence>
<evidence type="ECO:0000256" key="5">
    <source>
        <dbReference type="ARBA" id="ARBA00022946"/>
    </source>
</evidence>
<dbReference type="PANTHER" id="PTHR31727:SF6">
    <property type="entry name" value="OLEOYL-ACYL CARRIER PROTEIN THIOESTERASE 1, CHLOROPLASTIC"/>
    <property type="match status" value="1"/>
</dbReference>
<dbReference type="InterPro" id="IPR029069">
    <property type="entry name" value="HotDog_dom_sf"/>
</dbReference>
<evidence type="ECO:0000313" key="10">
    <source>
        <dbReference type="EMBL" id="GHB35422.1"/>
    </source>
</evidence>
<name>A0A8J3CWX1_9BACT</name>
<evidence type="ECO:0000256" key="6">
    <source>
        <dbReference type="ARBA" id="ARBA00023098"/>
    </source>
</evidence>
<evidence type="ECO:0000256" key="7">
    <source>
        <dbReference type="ARBA" id="ARBA00023160"/>
    </source>
</evidence>
<evidence type="ECO:0000259" key="9">
    <source>
        <dbReference type="Pfam" id="PF20791"/>
    </source>
</evidence>
<evidence type="ECO:0000256" key="4">
    <source>
        <dbReference type="ARBA" id="ARBA00022832"/>
    </source>
</evidence>
<evidence type="ECO:0000256" key="3">
    <source>
        <dbReference type="ARBA" id="ARBA00022801"/>
    </source>
</evidence>
<keyword evidence="3" id="KW-0378">Hydrolase</keyword>
<dbReference type="CDD" id="cd00586">
    <property type="entry name" value="4HBT"/>
    <property type="match status" value="1"/>
</dbReference>